<dbReference type="InterPro" id="IPR006101">
    <property type="entry name" value="Glyco_hydro_2"/>
</dbReference>
<feature type="domain" description="Beta galactosidase small chain/" evidence="9">
    <location>
        <begin position="720"/>
        <end position="993"/>
    </location>
</feature>
<dbReference type="Pfam" id="PF02836">
    <property type="entry name" value="Glyco_hydro_2_C"/>
    <property type="match status" value="1"/>
</dbReference>
<proteinExistence type="inferred from homology"/>
<evidence type="ECO:0000256" key="8">
    <source>
        <dbReference type="RuleBase" id="RU361154"/>
    </source>
</evidence>
<keyword evidence="6 8" id="KW-0326">Glycosidase</keyword>
<dbReference type="InterPro" id="IPR004199">
    <property type="entry name" value="B-gal_small/dom_5"/>
</dbReference>
<dbReference type="Gene3D" id="2.60.40.10">
    <property type="entry name" value="Immunoglobulins"/>
    <property type="match status" value="2"/>
</dbReference>
<dbReference type="InterPro" id="IPR023232">
    <property type="entry name" value="Glyco_hydro_2_AS"/>
</dbReference>
<dbReference type="PANTHER" id="PTHR46323:SF2">
    <property type="entry name" value="BETA-GALACTOSIDASE"/>
    <property type="match status" value="1"/>
</dbReference>
<dbReference type="PROSITE" id="PS00719">
    <property type="entry name" value="GLYCOSYL_HYDROL_F2_1"/>
    <property type="match status" value="1"/>
</dbReference>
<keyword evidence="11" id="KW-1185">Reference proteome</keyword>
<dbReference type="Pfam" id="PF02929">
    <property type="entry name" value="Bgal_small_N"/>
    <property type="match status" value="1"/>
</dbReference>
<protein>
    <recommendedName>
        <fullName evidence="4 8">Beta-galactosidase</fullName>
        <ecNumber evidence="3 8">3.2.1.23</ecNumber>
    </recommendedName>
    <alternativeName>
        <fullName evidence="7 8">Lactase</fullName>
    </alternativeName>
</protein>
<dbReference type="GO" id="GO:0004565">
    <property type="term" value="F:beta-galactosidase activity"/>
    <property type="evidence" value="ECO:0007669"/>
    <property type="project" value="UniProtKB-EC"/>
</dbReference>
<reference evidence="10 11" key="1">
    <citation type="submission" date="2019-08" db="EMBL/GenBank/DDBJ databases">
        <title>In-depth cultivation of the pig gut microbiome towards novel bacterial diversity and tailored functional studies.</title>
        <authorList>
            <person name="Wylensek D."/>
            <person name="Hitch T.C.A."/>
            <person name="Clavel T."/>
        </authorList>
    </citation>
    <scope>NUCLEOTIDE SEQUENCE [LARGE SCALE GENOMIC DNA]</scope>
    <source>
        <strain evidence="10 11">WB03_NA08</strain>
    </source>
</reference>
<dbReference type="Gene3D" id="3.20.20.80">
    <property type="entry name" value="Glycosidases"/>
    <property type="match status" value="1"/>
</dbReference>
<dbReference type="InterPro" id="IPR023230">
    <property type="entry name" value="Glyco_hydro_2_CS"/>
</dbReference>
<evidence type="ECO:0000256" key="2">
    <source>
        <dbReference type="ARBA" id="ARBA00007401"/>
    </source>
</evidence>
<dbReference type="InterPro" id="IPR006102">
    <property type="entry name" value="Ig-like_GH2"/>
</dbReference>
<dbReference type="GO" id="GO:0030246">
    <property type="term" value="F:carbohydrate binding"/>
    <property type="evidence" value="ECO:0007669"/>
    <property type="project" value="InterPro"/>
</dbReference>
<dbReference type="SUPFAM" id="SSF51445">
    <property type="entry name" value="(Trans)glycosidases"/>
    <property type="match status" value="1"/>
</dbReference>
<dbReference type="PRINTS" id="PR00132">
    <property type="entry name" value="GLHYDRLASE2"/>
</dbReference>
<dbReference type="SUPFAM" id="SSF49303">
    <property type="entry name" value="beta-Galactosidase/glucuronidase domain"/>
    <property type="match status" value="2"/>
</dbReference>
<gene>
    <name evidence="10" type="ORF">FYJ24_06755</name>
</gene>
<dbReference type="SMART" id="SM01038">
    <property type="entry name" value="Bgal_small_N"/>
    <property type="match status" value="1"/>
</dbReference>
<evidence type="ECO:0000256" key="3">
    <source>
        <dbReference type="ARBA" id="ARBA00012756"/>
    </source>
</evidence>
<comment type="caution">
    <text evidence="10">The sequence shown here is derived from an EMBL/GenBank/DDBJ whole genome shotgun (WGS) entry which is preliminary data.</text>
</comment>
<evidence type="ECO:0000256" key="7">
    <source>
        <dbReference type="ARBA" id="ARBA00032230"/>
    </source>
</evidence>
<dbReference type="InterPro" id="IPR011013">
    <property type="entry name" value="Gal_mutarotase_sf_dom"/>
</dbReference>
<evidence type="ECO:0000256" key="6">
    <source>
        <dbReference type="ARBA" id="ARBA00023295"/>
    </source>
</evidence>
<dbReference type="Pfam" id="PF16353">
    <property type="entry name" value="LacZ_4"/>
    <property type="match status" value="1"/>
</dbReference>
<evidence type="ECO:0000256" key="1">
    <source>
        <dbReference type="ARBA" id="ARBA00001412"/>
    </source>
</evidence>
<dbReference type="InterPro" id="IPR008979">
    <property type="entry name" value="Galactose-bd-like_sf"/>
</dbReference>
<dbReference type="EMBL" id="VULO01000007">
    <property type="protein sequence ID" value="MSS84466.1"/>
    <property type="molecule type" value="Genomic_DNA"/>
</dbReference>
<accession>A0A6N7W873</accession>
<dbReference type="InterPro" id="IPR017853">
    <property type="entry name" value="GH"/>
</dbReference>
<evidence type="ECO:0000313" key="10">
    <source>
        <dbReference type="EMBL" id="MSS84466.1"/>
    </source>
</evidence>
<dbReference type="Gene3D" id="2.70.98.10">
    <property type="match status" value="1"/>
</dbReference>
<dbReference type="InterPro" id="IPR006104">
    <property type="entry name" value="Glyco_hydro_2_N"/>
</dbReference>
<dbReference type="InterPro" id="IPR014718">
    <property type="entry name" value="GH-type_carb-bd"/>
</dbReference>
<dbReference type="Pfam" id="PF00703">
    <property type="entry name" value="Glyco_hydro_2"/>
    <property type="match status" value="1"/>
</dbReference>
<dbReference type="SUPFAM" id="SSF49785">
    <property type="entry name" value="Galactose-binding domain-like"/>
    <property type="match status" value="1"/>
</dbReference>
<dbReference type="RefSeq" id="WP_154544843.1">
    <property type="nucleotide sequence ID" value="NZ_VULO01000007.1"/>
</dbReference>
<dbReference type="InterPro" id="IPR036156">
    <property type="entry name" value="Beta-gal/glucu_dom_sf"/>
</dbReference>
<dbReference type="PANTHER" id="PTHR46323">
    <property type="entry name" value="BETA-GALACTOSIDASE"/>
    <property type="match status" value="1"/>
</dbReference>
<organism evidence="10 11">
    <name type="scientific">Scrofimicrobium canadense</name>
    <dbReference type="NCBI Taxonomy" id="2652290"/>
    <lineage>
        <taxon>Bacteria</taxon>
        <taxon>Bacillati</taxon>
        <taxon>Actinomycetota</taxon>
        <taxon>Actinomycetes</taxon>
        <taxon>Actinomycetales</taxon>
        <taxon>Actinomycetaceae</taxon>
        <taxon>Scrofimicrobium</taxon>
    </lineage>
</organism>
<evidence type="ECO:0000259" key="9">
    <source>
        <dbReference type="SMART" id="SM01038"/>
    </source>
</evidence>
<keyword evidence="5 8" id="KW-0378">Hydrolase</keyword>
<dbReference type="AlphaFoldDB" id="A0A6N7W873"/>
<dbReference type="PROSITE" id="PS00608">
    <property type="entry name" value="GLYCOSYL_HYDROL_F2_2"/>
    <property type="match status" value="1"/>
</dbReference>
<dbReference type="Proteomes" id="UP000470875">
    <property type="component" value="Unassembled WGS sequence"/>
</dbReference>
<dbReference type="InterPro" id="IPR050347">
    <property type="entry name" value="Bact_Beta-galactosidase"/>
</dbReference>
<dbReference type="GO" id="GO:0009341">
    <property type="term" value="C:beta-galactosidase complex"/>
    <property type="evidence" value="ECO:0007669"/>
    <property type="project" value="InterPro"/>
</dbReference>
<dbReference type="Gene3D" id="2.60.120.260">
    <property type="entry name" value="Galactose-binding domain-like"/>
    <property type="match status" value="1"/>
</dbReference>
<dbReference type="InterPro" id="IPR032312">
    <property type="entry name" value="LacZ_4"/>
</dbReference>
<name>A0A6N7W873_9ACTO</name>
<dbReference type="InterPro" id="IPR013783">
    <property type="entry name" value="Ig-like_fold"/>
</dbReference>
<comment type="catalytic activity">
    <reaction evidence="1 8">
        <text>Hydrolysis of terminal non-reducing beta-D-galactose residues in beta-D-galactosides.</text>
        <dbReference type="EC" id="3.2.1.23"/>
    </reaction>
</comment>
<sequence length="996" mass="112074">MPFSPAQLSNAELVEENRLPACSDHHWYKTPQEWEGRNSSYEWSLNGLWKFSYAHNPSQVIPGFESPTFDCAGWDDMRVPGHIQLQGYDIPQYVNTQYPWDGNQDVHEGQAPTSFNPVACYVKTFMPPSLGEGERLVVEFAGAESALAVWLNGTYIGYATDTFTPSRFDLTDALVPGENKLAVQVFKWWAGSWLEDQDFCRFSGLFRDVTLKVIPSAHVQDIHVRTDCAEDFSSAHINVATTLHGRGSVSVTLEGIGKLEQVSPRCFTITIPQPHLWSPEDPYLYRLLFTVRDEAGEITEFIPQSVGIRRFGIEDGLLKLNGKRVVFNGVNRHEFGLNGRVMTREQTEADLRALKKTNINAIRTSHYPNSSFFYELADQYGFYVIDEMNLESHGLWDQVRFFQRPVEEAVPGDDPRWLPTLMDRAANMFERDKNHPSIVMWSCGNESFGGTDILAVADYFREVDNRPVHYEGVHWDPRYPETTDVFSQMYTPAAEVEEFLKTHRNKPMILCEYAHAMGNSFGAVDRYVDLAYREPLFQGGFIWDFADQAIKLKDRYGQEFFGYGGDCGESPHDADFCGNGIFFADHSPTPRIQEVKYLYQGFNIAIGSDSFTVENRFLFTSSRDFECRVTLAREGVVVGDAIIPTDVGPGQTHTYALPLSIPSNAGEYTITVSFHLRQGTPWADTGYEIAAEQAVFEVGDRQPVKATGSPEIIVGTHNIGVRGKHFHILFSRLHGGLASYKWAGKELFNSPPVPNFWHAPTSNETAWKAPAEDGQWLLASRYAMHTPSLDNPRVSQEDNKVCIAFTYDLPTTPPSSCTTEYRVDGDGRVEATIDVIPGEGLGDMPEFGMLFTSSADLDQFRWYGEGPDECYVDRRGGARLGIYQSTVAEQFTPYLVPQECGNHTGVRWAEVTDTNGIGIRFEGHPTMEFSALPWSPFEIENSTHAHKLPPIHHTYMRPALMRRGVAGDDTWGARPHPEFLLPTGKLSFTFAFQGIG</sequence>
<dbReference type="InterPro" id="IPR006103">
    <property type="entry name" value="Glyco_hydro_2_cat"/>
</dbReference>
<dbReference type="SUPFAM" id="SSF74650">
    <property type="entry name" value="Galactose mutarotase-like"/>
    <property type="match status" value="1"/>
</dbReference>
<evidence type="ECO:0000256" key="4">
    <source>
        <dbReference type="ARBA" id="ARBA00013303"/>
    </source>
</evidence>
<dbReference type="Pfam" id="PF02837">
    <property type="entry name" value="Glyco_hydro_2_N"/>
    <property type="match status" value="1"/>
</dbReference>
<evidence type="ECO:0000313" key="11">
    <source>
        <dbReference type="Proteomes" id="UP000470875"/>
    </source>
</evidence>
<evidence type="ECO:0000256" key="5">
    <source>
        <dbReference type="ARBA" id="ARBA00022801"/>
    </source>
</evidence>
<dbReference type="EC" id="3.2.1.23" evidence="3 8"/>
<dbReference type="GO" id="GO:0005990">
    <property type="term" value="P:lactose catabolic process"/>
    <property type="evidence" value="ECO:0007669"/>
    <property type="project" value="TreeGrafter"/>
</dbReference>
<comment type="similarity">
    <text evidence="2 8">Belongs to the glycosyl hydrolase 2 family.</text>
</comment>